<evidence type="ECO:0008006" key="4">
    <source>
        <dbReference type="Google" id="ProtNLM"/>
    </source>
</evidence>
<accession>A0A2Z6MKN7</accession>
<reference evidence="3" key="1">
    <citation type="journal article" date="2017" name="Front. Plant Sci.">
        <title>Climate Clever Clovers: New Paradigm to Reduce the Environmental Footprint of Ruminants by Breeding Low Methanogenic Forages Utilizing Haplotype Variation.</title>
        <authorList>
            <person name="Kaur P."/>
            <person name="Appels R."/>
            <person name="Bayer P.E."/>
            <person name="Keeble-Gagnere G."/>
            <person name="Wang J."/>
            <person name="Hirakawa H."/>
            <person name="Shirasawa K."/>
            <person name="Vercoe P."/>
            <person name="Stefanova K."/>
            <person name="Durmic Z."/>
            <person name="Nichols P."/>
            <person name="Revell C."/>
            <person name="Isobe S.N."/>
            <person name="Edwards D."/>
            <person name="Erskine W."/>
        </authorList>
    </citation>
    <scope>NUCLEOTIDE SEQUENCE [LARGE SCALE GENOMIC DNA]</scope>
    <source>
        <strain evidence="3">cv. Daliak</strain>
    </source>
</reference>
<dbReference type="EMBL" id="DF973279">
    <property type="protein sequence ID" value="GAU23865.1"/>
    <property type="molecule type" value="Genomic_DNA"/>
</dbReference>
<sequence>MMVGPTLADNGSLNAIQTTMDEFMKQNQELQARVTAISLFSIHQGNSKSLPEFLAQLSEATIKVSNPNQEMSLAAFQNGLKKSNAEKRSRDAKEKGHDTKETRTPDRHQQRWRKRNPDLTSQRTPNAMIEGDAHAIHTRLLAQGECMCCNIYCKLEKTKRAREQVLISCKCYQASLKSGQGRERRSSSPGSIPDRVNLT</sequence>
<gene>
    <name evidence="2" type="ORF">TSUD_369730</name>
</gene>
<evidence type="ECO:0000256" key="1">
    <source>
        <dbReference type="SAM" id="MobiDB-lite"/>
    </source>
</evidence>
<dbReference type="Proteomes" id="UP000242715">
    <property type="component" value="Unassembled WGS sequence"/>
</dbReference>
<feature type="compositionally biased region" description="Basic and acidic residues" evidence="1">
    <location>
        <begin position="83"/>
        <end position="109"/>
    </location>
</feature>
<name>A0A2Z6MKN7_TRISU</name>
<protein>
    <recommendedName>
        <fullName evidence="4">Retrotransposon gag domain-containing protein</fullName>
    </recommendedName>
</protein>
<dbReference type="AlphaFoldDB" id="A0A2Z6MKN7"/>
<feature type="region of interest" description="Disordered" evidence="1">
    <location>
        <begin position="78"/>
        <end position="125"/>
    </location>
</feature>
<feature type="region of interest" description="Disordered" evidence="1">
    <location>
        <begin position="178"/>
        <end position="199"/>
    </location>
</feature>
<organism evidence="2 3">
    <name type="scientific">Trifolium subterraneum</name>
    <name type="common">Subterranean clover</name>
    <dbReference type="NCBI Taxonomy" id="3900"/>
    <lineage>
        <taxon>Eukaryota</taxon>
        <taxon>Viridiplantae</taxon>
        <taxon>Streptophyta</taxon>
        <taxon>Embryophyta</taxon>
        <taxon>Tracheophyta</taxon>
        <taxon>Spermatophyta</taxon>
        <taxon>Magnoliopsida</taxon>
        <taxon>eudicotyledons</taxon>
        <taxon>Gunneridae</taxon>
        <taxon>Pentapetalae</taxon>
        <taxon>rosids</taxon>
        <taxon>fabids</taxon>
        <taxon>Fabales</taxon>
        <taxon>Fabaceae</taxon>
        <taxon>Papilionoideae</taxon>
        <taxon>50 kb inversion clade</taxon>
        <taxon>NPAAA clade</taxon>
        <taxon>Hologalegina</taxon>
        <taxon>IRL clade</taxon>
        <taxon>Trifolieae</taxon>
        <taxon>Trifolium</taxon>
    </lineage>
</organism>
<evidence type="ECO:0000313" key="3">
    <source>
        <dbReference type="Proteomes" id="UP000242715"/>
    </source>
</evidence>
<evidence type="ECO:0000313" key="2">
    <source>
        <dbReference type="EMBL" id="GAU23865.1"/>
    </source>
</evidence>
<proteinExistence type="predicted"/>
<keyword evidence="3" id="KW-1185">Reference proteome</keyword>